<dbReference type="AlphaFoldDB" id="A0A3Q7ESK7"/>
<reference evidence="1" key="2">
    <citation type="submission" date="2019-01" db="UniProtKB">
        <authorList>
            <consortium name="EnsemblPlants"/>
        </authorList>
    </citation>
    <scope>IDENTIFICATION</scope>
    <source>
        <strain evidence="1">cv. Heinz 1706</strain>
    </source>
</reference>
<reference evidence="1" key="1">
    <citation type="journal article" date="2012" name="Nature">
        <title>The tomato genome sequence provides insights into fleshy fruit evolution.</title>
        <authorList>
            <consortium name="Tomato Genome Consortium"/>
        </authorList>
    </citation>
    <scope>NUCLEOTIDE SEQUENCE [LARGE SCALE GENOMIC DNA]</scope>
    <source>
        <strain evidence="1">cv. Heinz 1706</strain>
    </source>
</reference>
<name>A0A3Q7ESK7_SOLLC</name>
<protein>
    <submittedName>
        <fullName evidence="1">Uncharacterized protein</fullName>
    </submittedName>
</protein>
<dbReference type="Gene3D" id="1.20.120.1240">
    <property type="entry name" value="Dynamin, middle domain"/>
    <property type="match status" value="1"/>
</dbReference>
<evidence type="ECO:0000313" key="1">
    <source>
        <dbReference type="EnsemblPlants" id="Solyc01g108035.1.1"/>
    </source>
</evidence>
<dbReference type="EnsemblPlants" id="Solyc01g108035.1.1">
    <property type="protein sequence ID" value="Solyc01g108035.1.1"/>
    <property type="gene ID" value="Solyc01g108035.1"/>
</dbReference>
<organism evidence="1">
    <name type="scientific">Solanum lycopersicum</name>
    <name type="common">Tomato</name>
    <name type="synonym">Lycopersicon esculentum</name>
    <dbReference type="NCBI Taxonomy" id="4081"/>
    <lineage>
        <taxon>Eukaryota</taxon>
        <taxon>Viridiplantae</taxon>
        <taxon>Streptophyta</taxon>
        <taxon>Embryophyta</taxon>
        <taxon>Tracheophyta</taxon>
        <taxon>Spermatophyta</taxon>
        <taxon>Magnoliopsida</taxon>
        <taxon>eudicotyledons</taxon>
        <taxon>Gunneridae</taxon>
        <taxon>Pentapetalae</taxon>
        <taxon>asterids</taxon>
        <taxon>lamiids</taxon>
        <taxon>Solanales</taxon>
        <taxon>Solanaceae</taxon>
        <taxon>Solanoideae</taxon>
        <taxon>Solaneae</taxon>
        <taxon>Solanum</taxon>
        <taxon>Solanum subgen. Lycopersicon</taxon>
    </lineage>
</organism>
<accession>A0A3Q7ESK7</accession>
<evidence type="ECO:0000313" key="2">
    <source>
        <dbReference type="Proteomes" id="UP000004994"/>
    </source>
</evidence>
<sequence>MDLNWGTSGLKKMKKIRGFLQSFIIVIRQRQKKKQEQILVQHIRTLLPGLKSCICAALVTAVKEHASSGEIMESNEVDPCEDLTDDDILTAIQNAMGPKSALFVQEMSHHFMVNELQRLPIFGKCMDEVIGNFLHEELGPSEMDYISTSHQMAPTYMRAGMY</sequence>
<dbReference type="Proteomes" id="UP000004994">
    <property type="component" value="Chromosome 1"/>
</dbReference>
<dbReference type="STRING" id="4081.A0A3Q7ESK7"/>
<dbReference type="Gramene" id="Solyc01g108035.1.1">
    <property type="protein sequence ID" value="Solyc01g108035.1.1"/>
    <property type="gene ID" value="Solyc01g108035.1"/>
</dbReference>
<keyword evidence="2" id="KW-1185">Reference proteome</keyword>
<proteinExistence type="predicted"/>
<dbReference type="InParanoid" id="A0A3Q7ESK7"/>